<comment type="caution">
    <text evidence="5">The sequence shown here is derived from an EMBL/GenBank/DDBJ whole genome shotgun (WGS) entry which is preliminary data.</text>
</comment>
<dbReference type="PANTHER" id="PTHR44846:SF16">
    <property type="entry name" value="TRANSCRIPTIONAL REGULATOR PHNF-RELATED"/>
    <property type="match status" value="1"/>
</dbReference>
<dbReference type="AlphaFoldDB" id="A0A6L9Y878"/>
<dbReference type="RefSeq" id="WP_159991426.1">
    <property type="nucleotide sequence ID" value="NZ_CP047165.1"/>
</dbReference>
<evidence type="ECO:0000259" key="4">
    <source>
        <dbReference type="PROSITE" id="PS50949"/>
    </source>
</evidence>
<dbReference type="PANTHER" id="PTHR44846">
    <property type="entry name" value="MANNOSYL-D-GLYCERATE TRANSPORT/METABOLISM SYSTEM REPRESSOR MNGR-RELATED"/>
    <property type="match status" value="1"/>
</dbReference>
<keyword evidence="1" id="KW-0805">Transcription regulation</keyword>
<accession>A0A6L9Y878</accession>
<evidence type="ECO:0000313" key="5">
    <source>
        <dbReference type="EMBL" id="NEN75974.1"/>
    </source>
</evidence>
<reference evidence="5 6" key="1">
    <citation type="submission" date="2020-02" db="EMBL/GenBank/DDBJ databases">
        <title>Pelistega sp. NLN82 were isolated from wild rodents of the Hainan Island.</title>
        <authorList>
            <person name="Niu N."/>
            <person name="Zhou J."/>
        </authorList>
    </citation>
    <scope>NUCLEOTIDE SEQUENCE [LARGE SCALE GENOMIC DNA]</scope>
    <source>
        <strain evidence="5 6">NLN82</strain>
    </source>
</reference>
<proteinExistence type="predicted"/>
<dbReference type="InterPro" id="IPR036390">
    <property type="entry name" value="WH_DNA-bd_sf"/>
</dbReference>
<dbReference type="Pfam" id="PF00392">
    <property type="entry name" value="GntR"/>
    <property type="match status" value="1"/>
</dbReference>
<feature type="domain" description="HTH gntR-type" evidence="4">
    <location>
        <begin position="9"/>
        <end position="77"/>
    </location>
</feature>
<dbReference type="PRINTS" id="PR00035">
    <property type="entry name" value="HTHGNTR"/>
</dbReference>
<dbReference type="PROSITE" id="PS50949">
    <property type="entry name" value="HTH_GNTR"/>
    <property type="match status" value="1"/>
</dbReference>
<dbReference type="GO" id="GO:0003677">
    <property type="term" value="F:DNA binding"/>
    <property type="evidence" value="ECO:0007669"/>
    <property type="project" value="UniProtKB-KW"/>
</dbReference>
<sequence>MKHFNQHAIPLYKQIQEYIMQQITSNAWKAGEKIPTEIDIAVQFKVSRMTVNKAISLLSEQGILFRVAGKGTFVKHHQAEMPLTTIVDLSQEIQQRGSTYSSKVLAQKQLIPAEDIAWHLGVKTGTKVSYVEILHLENNFPTMLERRYVNPLHAPDFITQDFQKITPTAYLLKHFPLSEIEQYIEAINALPEWESILNIPPQTACLQMFRRTWSNNILISYTCLVAVGSRYKLHSRYTPYE</sequence>
<dbReference type="FunFam" id="1.10.10.10:FF:000079">
    <property type="entry name" value="GntR family transcriptional regulator"/>
    <property type="match status" value="1"/>
</dbReference>
<name>A0A6L9Y878_9BURK</name>
<dbReference type="EMBL" id="JAAGYR010000011">
    <property type="protein sequence ID" value="NEN75974.1"/>
    <property type="molecule type" value="Genomic_DNA"/>
</dbReference>
<dbReference type="InterPro" id="IPR028978">
    <property type="entry name" value="Chorismate_lyase_/UTRA_dom_sf"/>
</dbReference>
<protein>
    <submittedName>
        <fullName evidence="5">UTRA domain-containing protein</fullName>
    </submittedName>
</protein>
<dbReference type="InterPro" id="IPR000524">
    <property type="entry name" value="Tscrpt_reg_HTH_GntR"/>
</dbReference>
<dbReference type="Proteomes" id="UP000477651">
    <property type="component" value="Unassembled WGS sequence"/>
</dbReference>
<keyword evidence="3" id="KW-0804">Transcription</keyword>
<keyword evidence="2" id="KW-0238">DNA-binding</keyword>
<evidence type="ECO:0000256" key="2">
    <source>
        <dbReference type="ARBA" id="ARBA00023125"/>
    </source>
</evidence>
<keyword evidence="6" id="KW-1185">Reference proteome</keyword>
<dbReference type="SUPFAM" id="SSF64288">
    <property type="entry name" value="Chorismate lyase-like"/>
    <property type="match status" value="1"/>
</dbReference>
<dbReference type="GO" id="GO:0003700">
    <property type="term" value="F:DNA-binding transcription factor activity"/>
    <property type="evidence" value="ECO:0007669"/>
    <property type="project" value="InterPro"/>
</dbReference>
<dbReference type="Pfam" id="PF07702">
    <property type="entry name" value="UTRA"/>
    <property type="match status" value="1"/>
</dbReference>
<dbReference type="SMART" id="SM00866">
    <property type="entry name" value="UTRA"/>
    <property type="match status" value="1"/>
</dbReference>
<dbReference type="Gene3D" id="3.40.1410.10">
    <property type="entry name" value="Chorismate lyase-like"/>
    <property type="match status" value="1"/>
</dbReference>
<evidence type="ECO:0000256" key="1">
    <source>
        <dbReference type="ARBA" id="ARBA00023015"/>
    </source>
</evidence>
<evidence type="ECO:0000313" key="6">
    <source>
        <dbReference type="Proteomes" id="UP000477651"/>
    </source>
</evidence>
<dbReference type="InterPro" id="IPR050679">
    <property type="entry name" value="Bact_HTH_transcr_reg"/>
</dbReference>
<dbReference type="CDD" id="cd07377">
    <property type="entry name" value="WHTH_GntR"/>
    <property type="match status" value="1"/>
</dbReference>
<organism evidence="5 6">
    <name type="scientific">Pelistega ratti</name>
    <dbReference type="NCBI Taxonomy" id="2652177"/>
    <lineage>
        <taxon>Bacteria</taxon>
        <taxon>Pseudomonadati</taxon>
        <taxon>Pseudomonadota</taxon>
        <taxon>Betaproteobacteria</taxon>
        <taxon>Burkholderiales</taxon>
        <taxon>Alcaligenaceae</taxon>
        <taxon>Pelistega</taxon>
    </lineage>
</organism>
<evidence type="ECO:0000256" key="3">
    <source>
        <dbReference type="ARBA" id="ARBA00023163"/>
    </source>
</evidence>
<dbReference type="InterPro" id="IPR011663">
    <property type="entry name" value="UTRA"/>
</dbReference>
<dbReference type="SMART" id="SM00345">
    <property type="entry name" value="HTH_GNTR"/>
    <property type="match status" value="1"/>
</dbReference>
<dbReference type="Gene3D" id="1.10.10.10">
    <property type="entry name" value="Winged helix-like DNA-binding domain superfamily/Winged helix DNA-binding domain"/>
    <property type="match status" value="1"/>
</dbReference>
<dbReference type="InterPro" id="IPR036388">
    <property type="entry name" value="WH-like_DNA-bd_sf"/>
</dbReference>
<gene>
    <name evidence="5" type="ORF">F9B74_06510</name>
</gene>
<dbReference type="SUPFAM" id="SSF46785">
    <property type="entry name" value="Winged helix' DNA-binding domain"/>
    <property type="match status" value="1"/>
</dbReference>